<feature type="compositionally biased region" description="Basic residues" evidence="1">
    <location>
        <begin position="227"/>
        <end position="241"/>
    </location>
</feature>
<name>A0A251N5E9_PRUPE</name>
<dbReference type="Gramene" id="ONH94547">
    <property type="protein sequence ID" value="ONH94547"/>
    <property type="gene ID" value="PRUPE_7G022000"/>
</dbReference>
<evidence type="ECO:0000256" key="1">
    <source>
        <dbReference type="SAM" id="MobiDB-lite"/>
    </source>
</evidence>
<feature type="non-terminal residue" evidence="3">
    <location>
        <position position="1"/>
    </location>
</feature>
<evidence type="ECO:0000313" key="3">
    <source>
        <dbReference type="EMBL" id="ONH94547.1"/>
    </source>
</evidence>
<dbReference type="InterPro" id="IPR029472">
    <property type="entry name" value="Copia-like_N"/>
</dbReference>
<proteinExistence type="predicted"/>
<dbReference type="Pfam" id="PF14244">
    <property type="entry name" value="Retrotran_gag_3"/>
    <property type="match status" value="1"/>
</dbReference>
<feature type="compositionally biased region" description="Basic and acidic residues" evidence="1">
    <location>
        <begin position="245"/>
        <end position="259"/>
    </location>
</feature>
<dbReference type="Proteomes" id="UP000006882">
    <property type="component" value="Chromosome G7"/>
</dbReference>
<dbReference type="AlphaFoldDB" id="A0A251N5E9"/>
<gene>
    <name evidence="3" type="ORF">PRUPE_7G022000</name>
</gene>
<dbReference type="PANTHER" id="PTHR34222:SF99">
    <property type="entry name" value="PROTEIN, PUTATIVE-RELATED"/>
    <property type="match status" value="1"/>
</dbReference>
<feature type="domain" description="Retrotransposon Copia-like N-terminal" evidence="2">
    <location>
        <begin position="22"/>
        <end position="56"/>
    </location>
</feature>
<evidence type="ECO:0000259" key="2">
    <source>
        <dbReference type="Pfam" id="PF14244"/>
    </source>
</evidence>
<reference evidence="3 4" key="1">
    <citation type="journal article" date="2013" name="Nat. Genet.">
        <title>The high-quality draft genome of peach (Prunus persica) identifies unique patterns of genetic diversity, domestication and genome evolution.</title>
        <authorList>
            <consortium name="International Peach Genome Initiative"/>
            <person name="Verde I."/>
            <person name="Abbott A.G."/>
            <person name="Scalabrin S."/>
            <person name="Jung S."/>
            <person name="Shu S."/>
            <person name="Marroni F."/>
            <person name="Zhebentyayeva T."/>
            <person name="Dettori M.T."/>
            <person name="Grimwood J."/>
            <person name="Cattonaro F."/>
            <person name="Zuccolo A."/>
            <person name="Rossini L."/>
            <person name="Jenkins J."/>
            <person name="Vendramin E."/>
            <person name="Meisel L.A."/>
            <person name="Decroocq V."/>
            <person name="Sosinski B."/>
            <person name="Prochnik S."/>
            <person name="Mitros T."/>
            <person name="Policriti A."/>
            <person name="Cipriani G."/>
            <person name="Dondini L."/>
            <person name="Ficklin S."/>
            <person name="Goodstein D.M."/>
            <person name="Xuan P."/>
            <person name="Del Fabbro C."/>
            <person name="Aramini V."/>
            <person name="Copetti D."/>
            <person name="Gonzalez S."/>
            <person name="Horner D.S."/>
            <person name="Falchi R."/>
            <person name="Lucas S."/>
            <person name="Mica E."/>
            <person name="Maldonado J."/>
            <person name="Lazzari B."/>
            <person name="Bielenberg D."/>
            <person name="Pirona R."/>
            <person name="Miculan M."/>
            <person name="Barakat A."/>
            <person name="Testolin R."/>
            <person name="Stella A."/>
            <person name="Tartarini S."/>
            <person name="Tonutti P."/>
            <person name="Arus P."/>
            <person name="Orellana A."/>
            <person name="Wells C."/>
            <person name="Main D."/>
            <person name="Vizzotto G."/>
            <person name="Silva H."/>
            <person name="Salamini F."/>
            <person name="Schmutz J."/>
            <person name="Morgante M."/>
            <person name="Rokhsar D.S."/>
        </authorList>
    </citation>
    <scope>NUCLEOTIDE SEQUENCE [LARGE SCALE GENOMIC DNA]</scope>
    <source>
        <strain evidence="4">cv. Nemared</strain>
    </source>
</reference>
<sequence length="286" mass="32501">MGEEEKSIEAAVTNPSYPYSLHSSNHPGIILASQILERDNYDPWSHSAAISLSAKNNDMVLSWLLNSIHPDIANSVIYVNVVAEVWFDLEIIEYKQGQQSILAYYTKLKALWDELGSYNEPATCTCRGIKKLNVREEKNKILLMDPLPDTRKTYSLVLQQEKQVEVSLNRDNLNRRSMSVTSNKEAVASSHQSYKGKPPFHCSHCDQDHHNVETCYYLHGLPLGHKLHGKSVKPPNRRKSTANHVKAERKSVKNSDTNHKTPTSDGPKFTIEEYNQLMAMLQKNND</sequence>
<evidence type="ECO:0000313" key="4">
    <source>
        <dbReference type="Proteomes" id="UP000006882"/>
    </source>
</evidence>
<dbReference type="EMBL" id="CM007657">
    <property type="protein sequence ID" value="ONH94547.1"/>
    <property type="molecule type" value="Genomic_DNA"/>
</dbReference>
<feature type="region of interest" description="Disordered" evidence="1">
    <location>
        <begin position="227"/>
        <end position="268"/>
    </location>
</feature>
<organism evidence="3 4">
    <name type="scientific">Prunus persica</name>
    <name type="common">Peach</name>
    <name type="synonym">Amygdalus persica</name>
    <dbReference type="NCBI Taxonomy" id="3760"/>
    <lineage>
        <taxon>Eukaryota</taxon>
        <taxon>Viridiplantae</taxon>
        <taxon>Streptophyta</taxon>
        <taxon>Embryophyta</taxon>
        <taxon>Tracheophyta</taxon>
        <taxon>Spermatophyta</taxon>
        <taxon>Magnoliopsida</taxon>
        <taxon>eudicotyledons</taxon>
        <taxon>Gunneridae</taxon>
        <taxon>Pentapetalae</taxon>
        <taxon>rosids</taxon>
        <taxon>fabids</taxon>
        <taxon>Rosales</taxon>
        <taxon>Rosaceae</taxon>
        <taxon>Amygdaloideae</taxon>
        <taxon>Amygdaleae</taxon>
        <taxon>Prunus</taxon>
    </lineage>
</organism>
<protein>
    <recommendedName>
        <fullName evidence="2">Retrotransposon Copia-like N-terminal domain-containing protein</fullName>
    </recommendedName>
</protein>
<accession>A0A251N5E9</accession>
<keyword evidence="4" id="KW-1185">Reference proteome</keyword>
<dbReference type="PANTHER" id="PTHR34222">
    <property type="entry name" value="GAG_PRE-INTEGRS DOMAIN-CONTAINING PROTEIN"/>
    <property type="match status" value="1"/>
</dbReference>